<organism evidence="11 12">
    <name type="scientific">Xylona heveae (strain CBS 132557 / TC161)</name>
    <dbReference type="NCBI Taxonomy" id="1328760"/>
    <lineage>
        <taxon>Eukaryota</taxon>
        <taxon>Fungi</taxon>
        <taxon>Dikarya</taxon>
        <taxon>Ascomycota</taxon>
        <taxon>Pezizomycotina</taxon>
        <taxon>Xylonomycetes</taxon>
        <taxon>Xylonales</taxon>
        <taxon>Xylonaceae</taxon>
        <taxon>Xylona</taxon>
    </lineage>
</organism>
<keyword evidence="6" id="KW-0256">Endoplasmic reticulum</keyword>
<keyword evidence="5 10" id="KW-0732">Signal</keyword>
<evidence type="ECO:0000313" key="11">
    <source>
        <dbReference type="EMBL" id="KZF20113.1"/>
    </source>
</evidence>
<dbReference type="FunCoup" id="A0A165A915">
    <property type="interactions" value="249"/>
</dbReference>
<keyword evidence="12" id="KW-1185">Reference proteome</keyword>
<dbReference type="InParanoid" id="A0A165A915"/>
<feature type="transmembrane region" description="Helical" evidence="9">
    <location>
        <begin position="264"/>
        <end position="282"/>
    </location>
</feature>
<comment type="function">
    <text evidence="1">Subunit of the oligosaccharyl transferase (OST) complex that catalyzes the initial transfer of a defined glycan (Glc(3)Man(9)GlcNAc(2) in eukaryotes) from the lipid carrier dolichol-pyrophosphate to an asparagine residue within an Asn-X-Ser/Thr consensus motif in nascent polypeptide chains, the first step in protein N-glycosylation. N-glycosylation occurs cotranslationally and the complex associates with the Sec61 complex at the channel-forming translocon complex that mediates protein translocation across the endoplasmic reticulum (ER). All subunits are required for a maximal enzyme activity.</text>
</comment>
<feature type="transmembrane region" description="Helical" evidence="9">
    <location>
        <begin position="211"/>
        <end position="230"/>
    </location>
</feature>
<dbReference type="SUPFAM" id="SSF52833">
    <property type="entry name" value="Thioredoxin-like"/>
    <property type="match status" value="1"/>
</dbReference>
<comment type="subcellular location">
    <subcellularLocation>
        <location evidence="2">Endoplasmic reticulum membrane</location>
        <topology evidence="2">Multi-pass membrane protein</topology>
    </subcellularLocation>
</comment>
<dbReference type="Gene3D" id="3.40.30.10">
    <property type="entry name" value="Glutaredoxin"/>
    <property type="match status" value="1"/>
</dbReference>
<dbReference type="STRING" id="1328760.A0A165A915"/>
<comment type="similarity">
    <text evidence="3">Belongs to the OST3/OST6 family.</text>
</comment>
<feature type="transmembrane region" description="Helical" evidence="9">
    <location>
        <begin position="179"/>
        <end position="204"/>
    </location>
</feature>
<feature type="signal peptide" evidence="10">
    <location>
        <begin position="1"/>
        <end position="18"/>
    </location>
</feature>
<dbReference type="OMA" id="VLFGMYS"/>
<accession>A0A165A915</accession>
<feature type="chain" id="PRO_5007855231" description="Oligosaccharyl transferase subunit" evidence="10">
    <location>
        <begin position="19"/>
        <end position="328"/>
    </location>
</feature>
<dbReference type="OrthoDB" id="67566at2759"/>
<evidence type="ECO:0000256" key="6">
    <source>
        <dbReference type="ARBA" id="ARBA00022824"/>
    </source>
</evidence>
<evidence type="ECO:0000256" key="3">
    <source>
        <dbReference type="ARBA" id="ARBA00009561"/>
    </source>
</evidence>
<dbReference type="PANTHER" id="PTHR12692">
    <property type="entry name" value="DOLICHYL-DIPHOSPHOOLIGOSACCHARIDE--PROTEIN GLYCOSYLTRANSFERASE-RELATED"/>
    <property type="match status" value="1"/>
</dbReference>
<proteinExistence type="inferred from homology"/>
<evidence type="ECO:0000256" key="4">
    <source>
        <dbReference type="ARBA" id="ARBA00022692"/>
    </source>
</evidence>
<dbReference type="PANTHER" id="PTHR12692:SF0">
    <property type="entry name" value="GH11935P"/>
    <property type="match status" value="1"/>
</dbReference>
<protein>
    <recommendedName>
        <fullName evidence="13">Oligosaccharyl transferase subunit</fullName>
    </recommendedName>
</protein>
<evidence type="ECO:0000256" key="5">
    <source>
        <dbReference type="ARBA" id="ARBA00022729"/>
    </source>
</evidence>
<evidence type="ECO:0008006" key="13">
    <source>
        <dbReference type="Google" id="ProtNLM"/>
    </source>
</evidence>
<evidence type="ECO:0000256" key="1">
    <source>
        <dbReference type="ARBA" id="ARBA00002791"/>
    </source>
</evidence>
<dbReference type="Proteomes" id="UP000076632">
    <property type="component" value="Unassembled WGS sequence"/>
</dbReference>
<dbReference type="GO" id="GO:0018279">
    <property type="term" value="P:protein N-linked glycosylation via asparagine"/>
    <property type="evidence" value="ECO:0007669"/>
    <property type="project" value="TreeGrafter"/>
</dbReference>
<dbReference type="FunFam" id="3.40.30.10:FF:000302">
    <property type="entry name" value="Oligosaccharyl transferase subunit (Gamma), putative"/>
    <property type="match status" value="1"/>
</dbReference>
<keyword evidence="8 9" id="KW-0472">Membrane</keyword>
<dbReference type="RefSeq" id="XP_018185668.1">
    <property type="nucleotide sequence ID" value="XM_018333359.1"/>
</dbReference>
<evidence type="ECO:0000256" key="10">
    <source>
        <dbReference type="SAM" id="SignalP"/>
    </source>
</evidence>
<dbReference type="InterPro" id="IPR021149">
    <property type="entry name" value="OligosaccharylTrfase_OST3/OST6"/>
</dbReference>
<sequence length="328" mass="36231">MRFLRSLALCLLPLTALAAKKSTGDTFHDFHARSLSSAPIKLNDALFDELTSTPRDYTTAVLLTATEARFGCQMCREFQPEWDVLAKSWVKGDKAGESRVIFGTLDFIDGRNSFAKLMLQTAPVLMLFPPTTGPDAKLDGQPLRYEFTSGPQTAETVHRWLSRHLSEGPRPPIIRPINYIRIISLTTIVLGLITLFSVASPYVLPIVQNRNIWAAISLIMVLLFTSGHMFNHIRKVPYIAGDGKGGISYFAGGFSNQFGLETQIIAALYGILSFAAISLALKAPRIASAKTQQVAVIVWAIIMLGAYSFLLSIFRTKNAGYPFWLPPF</sequence>
<name>A0A165A915_XYLHT</name>
<feature type="transmembrane region" description="Helical" evidence="9">
    <location>
        <begin position="294"/>
        <end position="314"/>
    </location>
</feature>
<evidence type="ECO:0000256" key="8">
    <source>
        <dbReference type="ARBA" id="ARBA00023136"/>
    </source>
</evidence>
<dbReference type="GeneID" id="28898496"/>
<evidence type="ECO:0000256" key="9">
    <source>
        <dbReference type="SAM" id="Phobius"/>
    </source>
</evidence>
<dbReference type="Pfam" id="PF04756">
    <property type="entry name" value="OST3_OST6"/>
    <property type="match status" value="1"/>
</dbReference>
<dbReference type="AlphaFoldDB" id="A0A165A915"/>
<evidence type="ECO:0000313" key="12">
    <source>
        <dbReference type="Proteomes" id="UP000076632"/>
    </source>
</evidence>
<keyword evidence="4 9" id="KW-0812">Transmembrane</keyword>
<dbReference type="InterPro" id="IPR036249">
    <property type="entry name" value="Thioredoxin-like_sf"/>
</dbReference>
<evidence type="ECO:0000256" key="7">
    <source>
        <dbReference type="ARBA" id="ARBA00022989"/>
    </source>
</evidence>
<dbReference type="EMBL" id="KV407464">
    <property type="protein sequence ID" value="KZF20113.1"/>
    <property type="molecule type" value="Genomic_DNA"/>
</dbReference>
<reference evidence="11 12" key="1">
    <citation type="journal article" date="2016" name="Fungal Biol.">
        <title>The genome of Xylona heveae provides a window into fungal endophytism.</title>
        <authorList>
            <person name="Gazis R."/>
            <person name="Kuo A."/>
            <person name="Riley R."/>
            <person name="LaButti K."/>
            <person name="Lipzen A."/>
            <person name="Lin J."/>
            <person name="Amirebrahimi M."/>
            <person name="Hesse C.N."/>
            <person name="Spatafora J.W."/>
            <person name="Henrissat B."/>
            <person name="Hainaut M."/>
            <person name="Grigoriev I.V."/>
            <person name="Hibbett D.S."/>
        </authorList>
    </citation>
    <scope>NUCLEOTIDE SEQUENCE [LARGE SCALE GENOMIC DNA]</scope>
    <source>
        <strain evidence="11 12">TC161</strain>
    </source>
</reference>
<gene>
    <name evidence="11" type="ORF">L228DRAFT_250557</name>
</gene>
<evidence type="ECO:0000256" key="2">
    <source>
        <dbReference type="ARBA" id="ARBA00004477"/>
    </source>
</evidence>
<dbReference type="GO" id="GO:0008250">
    <property type="term" value="C:oligosaccharyltransferase complex"/>
    <property type="evidence" value="ECO:0007669"/>
    <property type="project" value="TreeGrafter"/>
</dbReference>
<keyword evidence="7 9" id="KW-1133">Transmembrane helix</keyword>